<keyword evidence="3" id="KW-0119">Carbohydrate metabolism</keyword>
<dbReference type="AlphaFoldDB" id="A0AAN7BU93"/>
<evidence type="ECO:0000256" key="2">
    <source>
        <dbReference type="ARBA" id="ARBA00023253"/>
    </source>
</evidence>
<feature type="chain" id="PRO_5043011838" description="Alternative oxidase" evidence="4">
    <location>
        <begin position="33"/>
        <end position="447"/>
    </location>
</feature>
<comment type="caution">
    <text evidence="5">The sequence shown here is derived from an EMBL/GenBank/DDBJ whole genome shotgun (WGS) entry which is preliminary data.</text>
</comment>
<dbReference type="InterPro" id="IPR019378">
    <property type="entry name" value="GDP-Fuc_O-FucTrfase"/>
</dbReference>
<evidence type="ECO:0000256" key="1">
    <source>
        <dbReference type="ARBA" id="ARBA00022679"/>
    </source>
</evidence>
<dbReference type="CDD" id="cd11296">
    <property type="entry name" value="O-FucT_like"/>
    <property type="match status" value="1"/>
</dbReference>
<evidence type="ECO:0008006" key="7">
    <source>
        <dbReference type="Google" id="ProtNLM"/>
    </source>
</evidence>
<feature type="signal peptide" evidence="4">
    <location>
        <begin position="1"/>
        <end position="32"/>
    </location>
</feature>
<evidence type="ECO:0000313" key="5">
    <source>
        <dbReference type="EMBL" id="KAK4229749.1"/>
    </source>
</evidence>
<proteinExistence type="predicted"/>
<reference evidence="5" key="2">
    <citation type="submission" date="2023-05" db="EMBL/GenBank/DDBJ databases">
        <authorList>
            <consortium name="Lawrence Berkeley National Laboratory"/>
            <person name="Steindorff A."/>
            <person name="Hensen N."/>
            <person name="Bonometti L."/>
            <person name="Westerberg I."/>
            <person name="Brannstrom I.O."/>
            <person name="Guillou S."/>
            <person name="Cros-Aarteil S."/>
            <person name="Calhoun S."/>
            <person name="Haridas S."/>
            <person name="Kuo A."/>
            <person name="Mondo S."/>
            <person name="Pangilinan J."/>
            <person name="Riley R."/>
            <person name="Labutti K."/>
            <person name="Andreopoulos B."/>
            <person name="Lipzen A."/>
            <person name="Chen C."/>
            <person name="Yanf M."/>
            <person name="Daum C."/>
            <person name="Ng V."/>
            <person name="Clum A."/>
            <person name="Ohm R."/>
            <person name="Martin F."/>
            <person name="Silar P."/>
            <person name="Natvig D."/>
            <person name="Lalanne C."/>
            <person name="Gautier V."/>
            <person name="Ament-Velasquez S.L."/>
            <person name="Kruys A."/>
            <person name="Hutchinson M.I."/>
            <person name="Powell A.J."/>
            <person name="Barry K."/>
            <person name="Miller A.N."/>
            <person name="Grigoriev I.V."/>
            <person name="Debuchy R."/>
            <person name="Gladieux P."/>
            <person name="Thoren M.H."/>
            <person name="Johannesson H."/>
        </authorList>
    </citation>
    <scope>NUCLEOTIDE SEQUENCE</scope>
    <source>
        <strain evidence="5">CBS 990.96</strain>
    </source>
</reference>
<dbReference type="GO" id="GO:0016740">
    <property type="term" value="F:transferase activity"/>
    <property type="evidence" value="ECO:0007669"/>
    <property type="project" value="UniProtKB-KW"/>
</dbReference>
<dbReference type="GO" id="GO:0006004">
    <property type="term" value="P:fucose metabolic process"/>
    <property type="evidence" value="ECO:0007669"/>
    <property type="project" value="UniProtKB-KW"/>
</dbReference>
<name>A0AAN7BU93_9PEZI</name>
<accession>A0AAN7BU93</accession>
<reference evidence="5" key="1">
    <citation type="journal article" date="2023" name="Mol. Phylogenet. Evol.">
        <title>Genome-scale phylogeny and comparative genomics of the fungal order Sordariales.</title>
        <authorList>
            <person name="Hensen N."/>
            <person name="Bonometti L."/>
            <person name="Westerberg I."/>
            <person name="Brannstrom I.O."/>
            <person name="Guillou S."/>
            <person name="Cros-Aarteil S."/>
            <person name="Calhoun S."/>
            <person name="Haridas S."/>
            <person name="Kuo A."/>
            <person name="Mondo S."/>
            <person name="Pangilinan J."/>
            <person name="Riley R."/>
            <person name="LaButti K."/>
            <person name="Andreopoulos B."/>
            <person name="Lipzen A."/>
            <person name="Chen C."/>
            <person name="Yan M."/>
            <person name="Daum C."/>
            <person name="Ng V."/>
            <person name="Clum A."/>
            <person name="Steindorff A."/>
            <person name="Ohm R.A."/>
            <person name="Martin F."/>
            <person name="Silar P."/>
            <person name="Natvig D.O."/>
            <person name="Lalanne C."/>
            <person name="Gautier V."/>
            <person name="Ament-Velasquez S.L."/>
            <person name="Kruys A."/>
            <person name="Hutchinson M.I."/>
            <person name="Powell A.J."/>
            <person name="Barry K."/>
            <person name="Miller A.N."/>
            <person name="Grigoriev I.V."/>
            <person name="Debuchy R."/>
            <person name="Gladieux P."/>
            <person name="Hiltunen Thoren M."/>
            <person name="Johannesson H."/>
        </authorList>
    </citation>
    <scope>NUCLEOTIDE SEQUENCE</scope>
    <source>
        <strain evidence="5">CBS 990.96</strain>
    </source>
</reference>
<keyword evidence="2" id="KW-0294">Fucose metabolism</keyword>
<evidence type="ECO:0000256" key="4">
    <source>
        <dbReference type="SAM" id="SignalP"/>
    </source>
</evidence>
<evidence type="ECO:0000256" key="3">
    <source>
        <dbReference type="ARBA" id="ARBA00023277"/>
    </source>
</evidence>
<gene>
    <name evidence="5" type="ORF">QBC38DRAFT_471570</name>
</gene>
<organism evidence="5 6">
    <name type="scientific">Podospora fimiseda</name>
    <dbReference type="NCBI Taxonomy" id="252190"/>
    <lineage>
        <taxon>Eukaryota</taxon>
        <taxon>Fungi</taxon>
        <taxon>Dikarya</taxon>
        <taxon>Ascomycota</taxon>
        <taxon>Pezizomycotina</taxon>
        <taxon>Sordariomycetes</taxon>
        <taxon>Sordariomycetidae</taxon>
        <taxon>Sordariales</taxon>
        <taxon>Podosporaceae</taxon>
        <taxon>Podospora</taxon>
    </lineage>
</organism>
<dbReference type="EMBL" id="MU865305">
    <property type="protein sequence ID" value="KAK4229749.1"/>
    <property type="molecule type" value="Genomic_DNA"/>
</dbReference>
<sequence length="447" mass="50019">MSSSRLAQLAKFGIPILLLIWILSYMTSSREAYNTIVKTHFKSEKDKFVYEFLNSDVGGDFDGSGIAEACAQRTWTPGLILSCVPVDGGFGQVKNGHLNCIRFAMEMGAELVLPRIVQRDSKNIIITRPKNGKGPYVGEPLDYLFDYEHLNKTLQRTCPQMKVYRSMDDLWDVPQVSPPKKISLSAVEVHLTNGTVIEDMGKLKEQIKTYIEKAAPAETRRMPIRFDFEATNWAFPTAFDGPAFANNFGRLLRPRKDARLLAAVALYNLQKRYGVVGNPSRDIQNNKFAGIHLRTEADAAGKNGFPDYETQATNLLDFVRDAEARLVFVATGTTEKEKKLFANKAQEFNVTTVYKENLLEEEGLALLNEMTWDQRALVDYEIMLRAVNIAGPVESSFTWNLALERSLVPGASGEVSPVDGLFEHSDKYSTIIGRSARASALRATIWP</sequence>
<keyword evidence="1" id="KW-0808">Transferase</keyword>
<evidence type="ECO:0000313" key="6">
    <source>
        <dbReference type="Proteomes" id="UP001301958"/>
    </source>
</evidence>
<keyword evidence="6" id="KW-1185">Reference proteome</keyword>
<dbReference type="Gene3D" id="3.40.50.11350">
    <property type="match status" value="1"/>
</dbReference>
<dbReference type="Pfam" id="PF10250">
    <property type="entry name" value="O-FucT"/>
    <property type="match status" value="1"/>
</dbReference>
<dbReference type="Proteomes" id="UP001301958">
    <property type="component" value="Unassembled WGS sequence"/>
</dbReference>
<keyword evidence="4" id="KW-0732">Signal</keyword>
<protein>
    <recommendedName>
        <fullName evidence="7">Alternative oxidase</fullName>
    </recommendedName>
</protein>